<keyword evidence="1" id="KW-0732">Signal</keyword>
<organism evidence="2 3">
    <name type="scientific">Jannaschia donghaensis</name>
    <dbReference type="NCBI Taxonomy" id="420998"/>
    <lineage>
        <taxon>Bacteria</taxon>
        <taxon>Pseudomonadati</taxon>
        <taxon>Pseudomonadota</taxon>
        <taxon>Alphaproteobacteria</taxon>
        <taxon>Rhodobacterales</taxon>
        <taxon>Roseobacteraceae</taxon>
        <taxon>Jannaschia</taxon>
    </lineage>
</organism>
<proteinExistence type="predicted"/>
<evidence type="ECO:0000313" key="2">
    <source>
        <dbReference type="EMBL" id="CTQ48929.1"/>
    </source>
</evidence>
<keyword evidence="3" id="KW-1185">Reference proteome</keyword>
<accession>A0A0M6YGM2</accession>
<protein>
    <recommendedName>
        <fullName evidence="4">Lipoprotein</fullName>
    </recommendedName>
</protein>
<feature type="chain" id="PRO_5005807869" description="Lipoprotein" evidence="1">
    <location>
        <begin position="20"/>
        <end position="86"/>
    </location>
</feature>
<reference evidence="2 3" key="1">
    <citation type="submission" date="2015-07" db="EMBL/GenBank/DDBJ databases">
        <authorList>
            <person name="Noorani M."/>
        </authorList>
    </citation>
    <scope>NUCLEOTIDE SEQUENCE [LARGE SCALE GENOMIC DNA]</scope>
    <source>
        <strain evidence="2 3">CECT 7802</strain>
    </source>
</reference>
<gene>
    <name evidence="2" type="ORF">JDO7802_00937</name>
</gene>
<dbReference type="Proteomes" id="UP000049222">
    <property type="component" value="Unassembled WGS sequence"/>
</dbReference>
<evidence type="ECO:0000256" key="1">
    <source>
        <dbReference type="SAM" id="SignalP"/>
    </source>
</evidence>
<evidence type="ECO:0000313" key="3">
    <source>
        <dbReference type="Proteomes" id="UP000049222"/>
    </source>
</evidence>
<dbReference type="AlphaFoldDB" id="A0A0M6YGM2"/>
<feature type="signal peptide" evidence="1">
    <location>
        <begin position="1"/>
        <end position="19"/>
    </location>
</feature>
<dbReference type="RefSeq" id="WP_055083144.1">
    <property type="nucleotide sequence ID" value="NZ_CXSU01000011.1"/>
</dbReference>
<evidence type="ECO:0008006" key="4">
    <source>
        <dbReference type="Google" id="ProtNLM"/>
    </source>
</evidence>
<name>A0A0M6YGM2_9RHOB</name>
<dbReference type="EMBL" id="CXSU01000011">
    <property type="protein sequence ID" value="CTQ48929.1"/>
    <property type="molecule type" value="Genomic_DNA"/>
</dbReference>
<sequence>MKSFFVLPAVLALSACVGASTPDYQTSCMFEVSPPGAYSSNLVRGAVSEAVPVYSTGATDAGAAMLNACIRAKAAADGVALALVPG</sequence>
<dbReference type="PROSITE" id="PS51257">
    <property type="entry name" value="PROKAR_LIPOPROTEIN"/>
    <property type="match status" value="1"/>
</dbReference>